<dbReference type="AlphaFoldDB" id="A0A6A6S9G5"/>
<proteinExistence type="predicted"/>
<dbReference type="GO" id="GO:0008270">
    <property type="term" value="F:zinc ion binding"/>
    <property type="evidence" value="ECO:0007669"/>
    <property type="project" value="InterPro"/>
</dbReference>
<reference evidence="4" key="1">
    <citation type="journal article" date="2020" name="Stud. Mycol.">
        <title>101 Dothideomycetes genomes: a test case for predicting lifestyles and emergence of pathogens.</title>
        <authorList>
            <person name="Haridas S."/>
            <person name="Albert R."/>
            <person name="Binder M."/>
            <person name="Bloem J."/>
            <person name="Labutti K."/>
            <person name="Salamov A."/>
            <person name="Andreopoulos B."/>
            <person name="Baker S."/>
            <person name="Barry K."/>
            <person name="Bills G."/>
            <person name="Bluhm B."/>
            <person name="Cannon C."/>
            <person name="Castanera R."/>
            <person name="Culley D."/>
            <person name="Daum C."/>
            <person name="Ezra D."/>
            <person name="Gonzalez J."/>
            <person name="Henrissat B."/>
            <person name="Kuo A."/>
            <person name="Liang C."/>
            <person name="Lipzen A."/>
            <person name="Lutzoni F."/>
            <person name="Magnuson J."/>
            <person name="Mondo S."/>
            <person name="Nolan M."/>
            <person name="Ohm R."/>
            <person name="Pangilinan J."/>
            <person name="Park H.-J."/>
            <person name="Ramirez L."/>
            <person name="Alfaro M."/>
            <person name="Sun H."/>
            <person name="Tritt A."/>
            <person name="Yoshinaga Y."/>
            <person name="Zwiers L.-H."/>
            <person name="Turgeon B."/>
            <person name="Goodwin S."/>
            <person name="Spatafora J."/>
            <person name="Crous P."/>
            <person name="Grigoriev I."/>
        </authorList>
    </citation>
    <scope>NUCLEOTIDE SEQUENCE</scope>
    <source>
        <strain evidence="4">CBS 473.64</strain>
    </source>
</reference>
<dbReference type="PANTHER" id="PTHR37534:SF46">
    <property type="entry name" value="ZN(II)2CYS6 TRANSCRIPTION FACTOR (EUROFUNG)"/>
    <property type="match status" value="1"/>
</dbReference>
<dbReference type="InterPro" id="IPR036864">
    <property type="entry name" value="Zn2-C6_fun-type_DNA-bd_sf"/>
</dbReference>
<evidence type="ECO:0000256" key="1">
    <source>
        <dbReference type="ARBA" id="ARBA00004123"/>
    </source>
</evidence>
<dbReference type="SUPFAM" id="SSF57701">
    <property type="entry name" value="Zn2/Cys6 DNA-binding domain"/>
    <property type="match status" value="1"/>
</dbReference>
<keyword evidence="2" id="KW-0539">Nucleus</keyword>
<accession>A0A6A6S9G5</accession>
<evidence type="ECO:0000256" key="2">
    <source>
        <dbReference type="ARBA" id="ARBA00023242"/>
    </source>
</evidence>
<sequence>MNANSIAGRSRSFGGCATCRNRHMKCDEARPTCSMCKNAGVVCNGYEKSIFFDFEAAPQAGSLRFRRPLLTEKERQSMSVWLTSSVPSRTVLRNLYRIDEESEAVPTSHAVQISRGPFGAFRLGSTAASAISPLQNSPKPGELLPTDNSSDLADMLPIFDQPFYSFESTDSPDSQDLVQPSFNQPQQGGFPSNLDIFDAMLGSNRFEEIFDDVPAPEESPFINAQPSHTFHFPPSSFSQINPSNSNDPNDLALSFGSAVPSDAVFLLKHYQSNVLPILTPFRHSKTPWHVLFVPHVKNCLAALTLGESIDNASFCAFYGILAISAFSIGGMTQNSMWLDQGGVYKQKAREHARSMLQTAYDVPKAAKYKSVLMALLTMVQISIVTGNRDQTECYFLEAEKLIRLNGLKRRKSRKVRLLHHCYAFERILYESTMIGTSDTSQRNHVRKAIQSSGLAHSQDSLSFCLSSWRDLSQDMMRVKGQEEGENDLHLQYPGIWKGTLHPEIFGIPEPWLLLLSLVIRLAREREGLTQDGRTETLSAKEFLNRAKAIEVYIESMRTNRQTPENSVGTNLEHILDALQHALSIYFYRRIYDIDSAMLQHRVETIRDCLLRCDCVGSEQMYGSARLVWPAFIAASEADSLELQSSFSQWFEVSAQRSGLRLFSDTLENLQRIWAHKRNSHGMSVSWIDTMESAVAS</sequence>
<name>A0A6A6S9G5_9PLEO</name>
<feature type="domain" description="Zn(2)-C6 fungal-type" evidence="3">
    <location>
        <begin position="15"/>
        <end position="43"/>
    </location>
</feature>
<dbReference type="Proteomes" id="UP000799753">
    <property type="component" value="Unassembled WGS sequence"/>
</dbReference>
<dbReference type="InterPro" id="IPR021858">
    <property type="entry name" value="Fun_TF"/>
</dbReference>
<dbReference type="Pfam" id="PF00172">
    <property type="entry name" value="Zn_clus"/>
    <property type="match status" value="1"/>
</dbReference>
<dbReference type="OrthoDB" id="5089701at2759"/>
<keyword evidence="5" id="KW-1185">Reference proteome</keyword>
<evidence type="ECO:0000259" key="3">
    <source>
        <dbReference type="PROSITE" id="PS50048"/>
    </source>
</evidence>
<dbReference type="Pfam" id="PF11951">
    <property type="entry name" value="Fungal_trans_2"/>
    <property type="match status" value="1"/>
</dbReference>
<dbReference type="InterPro" id="IPR001138">
    <property type="entry name" value="Zn2Cys6_DnaBD"/>
</dbReference>
<protein>
    <recommendedName>
        <fullName evidence="3">Zn(2)-C6 fungal-type domain-containing protein</fullName>
    </recommendedName>
</protein>
<gene>
    <name evidence="4" type="ORF">P280DRAFT_392815</name>
</gene>
<dbReference type="PANTHER" id="PTHR37534">
    <property type="entry name" value="TRANSCRIPTIONAL ACTIVATOR PROTEIN UGA3"/>
    <property type="match status" value="1"/>
</dbReference>
<dbReference type="GO" id="GO:0005634">
    <property type="term" value="C:nucleus"/>
    <property type="evidence" value="ECO:0007669"/>
    <property type="project" value="UniProtKB-SubCell"/>
</dbReference>
<dbReference type="PROSITE" id="PS50048">
    <property type="entry name" value="ZN2_CY6_FUNGAL_2"/>
    <property type="match status" value="1"/>
</dbReference>
<dbReference type="CDD" id="cd00067">
    <property type="entry name" value="GAL4"/>
    <property type="match status" value="1"/>
</dbReference>
<dbReference type="GO" id="GO:0000981">
    <property type="term" value="F:DNA-binding transcription factor activity, RNA polymerase II-specific"/>
    <property type="evidence" value="ECO:0007669"/>
    <property type="project" value="InterPro"/>
</dbReference>
<dbReference type="Gene3D" id="4.10.240.10">
    <property type="entry name" value="Zn(2)-C6 fungal-type DNA-binding domain"/>
    <property type="match status" value="1"/>
</dbReference>
<dbReference type="EMBL" id="MU006779">
    <property type="protein sequence ID" value="KAF2644220.1"/>
    <property type="molecule type" value="Genomic_DNA"/>
</dbReference>
<comment type="subcellular location">
    <subcellularLocation>
        <location evidence="1">Nucleus</location>
    </subcellularLocation>
</comment>
<organism evidence="4 5">
    <name type="scientific">Massarina eburnea CBS 473.64</name>
    <dbReference type="NCBI Taxonomy" id="1395130"/>
    <lineage>
        <taxon>Eukaryota</taxon>
        <taxon>Fungi</taxon>
        <taxon>Dikarya</taxon>
        <taxon>Ascomycota</taxon>
        <taxon>Pezizomycotina</taxon>
        <taxon>Dothideomycetes</taxon>
        <taxon>Pleosporomycetidae</taxon>
        <taxon>Pleosporales</taxon>
        <taxon>Massarineae</taxon>
        <taxon>Massarinaceae</taxon>
        <taxon>Massarina</taxon>
    </lineage>
</organism>
<dbReference type="SMART" id="SM00066">
    <property type="entry name" value="GAL4"/>
    <property type="match status" value="1"/>
</dbReference>
<evidence type="ECO:0000313" key="4">
    <source>
        <dbReference type="EMBL" id="KAF2644220.1"/>
    </source>
</evidence>
<evidence type="ECO:0000313" key="5">
    <source>
        <dbReference type="Proteomes" id="UP000799753"/>
    </source>
</evidence>
<dbReference type="PROSITE" id="PS00463">
    <property type="entry name" value="ZN2_CY6_FUNGAL_1"/>
    <property type="match status" value="1"/>
</dbReference>